<accession>A0ABZ0Z636</accession>
<name>A0ABZ0Z636_9CAUD</name>
<protein>
    <submittedName>
        <fullName evidence="1">Uncharacterized protein</fullName>
    </submittedName>
</protein>
<dbReference type="Proteomes" id="UP001358193">
    <property type="component" value="Segment"/>
</dbReference>
<evidence type="ECO:0000313" key="2">
    <source>
        <dbReference type="Proteomes" id="UP001358193"/>
    </source>
</evidence>
<dbReference type="EMBL" id="OR769223">
    <property type="protein sequence ID" value="WQJ53580.1"/>
    <property type="molecule type" value="Genomic_DNA"/>
</dbReference>
<sequence>MLKKNKKENKVHQIAYFSDYDRDTLVNKINRWLSDNANKIENPVIHFQTVHNGSNTWKYALIQYIQK</sequence>
<proteinExistence type="predicted"/>
<keyword evidence="2" id="KW-1185">Reference proteome</keyword>
<organism evidence="1 2">
    <name type="scientific">phage Lak_Megaphage_Sonny</name>
    <dbReference type="NCBI Taxonomy" id="3109229"/>
    <lineage>
        <taxon>Viruses</taxon>
        <taxon>Duplodnaviria</taxon>
        <taxon>Heunggongvirae</taxon>
        <taxon>Uroviricota</taxon>
        <taxon>Caudoviricetes</taxon>
        <taxon>Caudoviricetes code 15 clade</taxon>
    </lineage>
</organism>
<reference evidence="1 2" key="1">
    <citation type="submission" date="2023-11" db="EMBL/GenBank/DDBJ databases">
        <authorList>
            <person name="Cook R."/>
            <person name="Crisci M."/>
            <person name="Pye H."/>
            <person name="Adriaenssens E."/>
            <person name="Santini J."/>
        </authorList>
    </citation>
    <scope>NUCLEOTIDE SEQUENCE [LARGE SCALE GENOMIC DNA]</scope>
    <source>
        <strain evidence="1">Lak_Megaphage_Sonny</strain>
    </source>
</reference>
<evidence type="ECO:0000313" key="1">
    <source>
        <dbReference type="EMBL" id="WQJ53580.1"/>
    </source>
</evidence>